<evidence type="ECO:0000256" key="1">
    <source>
        <dbReference type="SAM" id="Phobius"/>
    </source>
</evidence>
<keyword evidence="1" id="KW-1133">Transmembrane helix</keyword>
<protein>
    <submittedName>
        <fullName evidence="2">Na+/H+ antiporter NhaC family protein</fullName>
    </submittedName>
</protein>
<feature type="transmembrane region" description="Helical" evidence="1">
    <location>
        <begin position="32"/>
        <end position="54"/>
    </location>
</feature>
<dbReference type="Proteomes" id="UP001254848">
    <property type="component" value="Unassembled WGS sequence"/>
</dbReference>
<evidence type="ECO:0000313" key="2">
    <source>
        <dbReference type="EMBL" id="MDT8901469.1"/>
    </source>
</evidence>
<feature type="transmembrane region" description="Helical" evidence="1">
    <location>
        <begin position="337"/>
        <end position="360"/>
    </location>
</feature>
<keyword evidence="3" id="KW-1185">Reference proteome</keyword>
<name>A0ABU3NXD0_9FIRM</name>
<feature type="transmembrane region" description="Helical" evidence="1">
    <location>
        <begin position="262"/>
        <end position="278"/>
    </location>
</feature>
<dbReference type="RefSeq" id="WP_413779980.1">
    <property type="nucleotide sequence ID" value="NZ_JAUOZS010000001.1"/>
</dbReference>
<proteinExistence type="predicted"/>
<gene>
    <name evidence="2" type="ORF">Q4T40_09475</name>
</gene>
<accession>A0ABU3NXD0</accession>
<organism evidence="2 3">
    <name type="scientific">Anaeroselena agilis</name>
    <dbReference type="NCBI Taxonomy" id="3063788"/>
    <lineage>
        <taxon>Bacteria</taxon>
        <taxon>Bacillati</taxon>
        <taxon>Bacillota</taxon>
        <taxon>Negativicutes</taxon>
        <taxon>Acetonemataceae</taxon>
        <taxon>Anaeroselena</taxon>
    </lineage>
</organism>
<feature type="transmembrane region" description="Helical" evidence="1">
    <location>
        <begin position="414"/>
        <end position="435"/>
    </location>
</feature>
<feature type="transmembrane region" description="Helical" evidence="1">
    <location>
        <begin position="60"/>
        <end position="79"/>
    </location>
</feature>
<feature type="transmembrane region" description="Helical" evidence="1">
    <location>
        <begin position="111"/>
        <end position="136"/>
    </location>
</feature>
<feature type="transmembrane region" description="Helical" evidence="1">
    <location>
        <begin position="238"/>
        <end position="256"/>
    </location>
</feature>
<keyword evidence="1" id="KW-0812">Transmembrane</keyword>
<feature type="transmembrane region" description="Helical" evidence="1">
    <location>
        <begin position="182"/>
        <end position="205"/>
    </location>
</feature>
<reference evidence="2 3" key="1">
    <citation type="submission" date="2023-07" db="EMBL/GenBank/DDBJ databases">
        <title>The novel representative of Negativicutes class, Anaeroselena agilis gen. nov. sp. nov.</title>
        <authorList>
            <person name="Prokofeva M.I."/>
            <person name="Elcheninov A.G."/>
            <person name="Klyukina A."/>
            <person name="Kublanov I.V."/>
            <person name="Frolov E.N."/>
            <person name="Podosokorskaya O.A."/>
        </authorList>
    </citation>
    <scope>NUCLEOTIDE SEQUENCE [LARGE SCALE GENOMIC DNA]</scope>
    <source>
        <strain evidence="2 3">4137-cl</strain>
    </source>
</reference>
<feature type="transmembrane region" description="Helical" evidence="1">
    <location>
        <begin position="290"/>
        <end position="310"/>
    </location>
</feature>
<evidence type="ECO:0000313" key="3">
    <source>
        <dbReference type="Proteomes" id="UP001254848"/>
    </source>
</evidence>
<feature type="transmembrane region" description="Helical" evidence="1">
    <location>
        <begin position="6"/>
        <end position="25"/>
    </location>
</feature>
<dbReference type="Pfam" id="PF02447">
    <property type="entry name" value="GntP_permease"/>
    <property type="match status" value="1"/>
</dbReference>
<feature type="transmembrane region" description="Helical" evidence="1">
    <location>
        <begin position="372"/>
        <end position="394"/>
    </location>
</feature>
<dbReference type="EMBL" id="JAUOZS010000001">
    <property type="protein sequence ID" value="MDT8901469.1"/>
    <property type="molecule type" value="Genomic_DNA"/>
</dbReference>
<keyword evidence="1" id="KW-0472">Membrane</keyword>
<sequence length="437" mass="46057">MADGSFNLWWGLVGLIPLLVYMVLVLREMDPLPATVICVVIGAVINAKSLVGVGADLSKAMGSFLGLVGLIIMLGRGLGEILSETKVAHTLVYKIMYGIGVNSQRKAALGIMLASLVIVGLLGTMAGGIAIIAPIVNPIAAAVGLSPAMVAVMYQSVGEEALTLGPFTPPVVTLLGLTKLDYGTMLVTAAIPVAVVTMIAAWVMMWRIQRDTAEKSPYDDTIKSSSAGFTPTETSRRATNVFIWLFIALIAYGIFIKAATPYVISVMLILAFVVGFVGKMKFDDICRGVVRGMAGNVGLFLLFILLELLIKYVEHAGGFKAITYLLMPLIQIGGKTAVVIAGGAIGAFGISGAVVAELMTLHKMFVSLVGQYGVSMIAWTVALIVATRVTNFIIPGSNMVAMMGFAQSKDLGSMIRNGWAVAIAQTGLLIIYALFVA</sequence>
<dbReference type="InterPro" id="IPR003474">
    <property type="entry name" value="Glcn_transporter"/>
</dbReference>
<comment type="caution">
    <text evidence="2">The sequence shown here is derived from an EMBL/GenBank/DDBJ whole genome shotgun (WGS) entry which is preliminary data.</text>
</comment>